<dbReference type="EMBL" id="CAJPIZ010002870">
    <property type="protein sequence ID" value="CAG2105618.1"/>
    <property type="molecule type" value="Genomic_DNA"/>
</dbReference>
<dbReference type="SUPFAM" id="SSF81321">
    <property type="entry name" value="Family A G protein-coupled receptor-like"/>
    <property type="match status" value="1"/>
</dbReference>
<dbReference type="PROSITE" id="PS50262">
    <property type="entry name" value="G_PROTEIN_RECEP_F1_2"/>
    <property type="match status" value="1"/>
</dbReference>
<keyword evidence="5 8" id="KW-1133">Transmembrane helix</keyword>
<evidence type="ECO:0000256" key="6">
    <source>
        <dbReference type="ARBA" id="ARBA00023136"/>
    </source>
</evidence>
<dbReference type="AlphaFoldDB" id="A0A7R9KLT1"/>
<dbReference type="PRINTS" id="PR00237">
    <property type="entry name" value="GPCRRHODOPSN"/>
</dbReference>
<evidence type="ECO:0000256" key="4">
    <source>
        <dbReference type="ARBA" id="ARBA00022692"/>
    </source>
</evidence>
<organism evidence="10">
    <name type="scientific">Medioppia subpectinata</name>
    <dbReference type="NCBI Taxonomy" id="1979941"/>
    <lineage>
        <taxon>Eukaryota</taxon>
        <taxon>Metazoa</taxon>
        <taxon>Ecdysozoa</taxon>
        <taxon>Arthropoda</taxon>
        <taxon>Chelicerata</taxon>
        <taxon>Arachnida</taxon>
        <taxon>Acari</taxon>
        <taxon>Acariformes</taxon>
        <taxon>Sarcoptiformes</taxon>
        <taxon>Oribatida</taxon>
        <taxon>Brachypylina</taxon>
        <taxon>Oppioidea</taxon>
        <taxon>Oppiidae</taxon>
        <taxon>Medioppia</taxon>
    </lineage>
</organism>
<keyword evidence="7" id="KW-0297">G-protein coupled receptor</keyword>
<feature type="transmembrane region" description="Helical" evidence="8">
    <location>
        <begin position="145"/>
        <end position="164"/>
    </location>
</feature>
<feature type="transmembrane region" description="Helical" evidence="8">
    <location>
        <begin position="340"/>
        <end position="356"/>
    </location>
</feature>
<dbReference type="InterPro" id="IPR017452">
    <property type="entry name" value="GPCR_Rhodpsn_7TM"/>
</dbReference>
<dbReference type="Proteomes" id="UP000759131">
    <property type="component" value="Unassembled WGS sequence"/>
</dbReference>
<dbReference type="PANTHER" id="PTHR31501">
    <property type="entry name" value="CALCIUM RELEASE-ACTIVATED CALCIUM CHANNEL PROTEIN 1"/>
    <property type="match status" value="1"/>
</dbReference>
<keyword evidence="7" id="KW-0807">Transducer</keyword>
<accession>A0A7R9KLT1</accession>
<dbReference type="Gene3D" id="1.20.140.140">
    <property type="entry name" value="Calcium release-activated calcium channel protein Orai"/>
    <property type="match status" value="1"/>
</dbReference>
<evidence type="ECO:0000256" key="2">
    <source>
        <dbReference type="ARBA" id="ARBA00008062"/>
    </source>
</evidence>
<dbReference type="GO" id="GO:0016020">
    <property type="term" value="C:membrane"/>
    <property type="evidence" value="ECO:0007669"/>
    <property type="project" value="UniProtKB-SubCell"/>
</dbReference>
<dbReference type="InterPro" id="IPR012446">
    <property type="entry name" value="CRAC_channel"/>
</dbReference>
<dbReference type="GO" id="GO:0004930">
    <property type="term" value="F:G protein-coupled receptor activity"/>
    <property type="evidence" value="ECO:0007669"/>
    <property type="project" value="UniProtKB-KW"/>
</dbReference>
<name>A0A7R9KLT1_9ACAR</name>
<dbReference type="EMBL" id="OC857445">
    <property type="protein sequence ID" value="CAD7625188.1"/>
    <property type="molecule type" value="Genomic_DNA"/>
</dbReference>
<comment type="subcellular location">
    <subcellularLocation>
        <location evidence="1">Membrane</location>
        <topology evidence="1">Multi-pass membrane protein</topology>
    </subcellularLocation>
</comment>
<dbReference type="PROSITE" id="PS00237">
    <property type="entry name" value="G_PROTEIN_RECEP_F1_1"/>
    <property type="match status" value="1"/>
</dbReference>
<dbReference type="GO" id="GO:0015279">
    <property type="term" value="F:store-operated calcium channel activity"/>
    <property type="evidence" value="ECO:0007669"/>
    <property type="project" value="TreeGrafter"/>
</dbReference>
<comment type="similarity">
    <text evidence="3 7">Belongs to the G-protein coupled receptor 1 family.</text>
</comment>
<comment type="similarity">
    <text evidence="2">Belongs to the Orai family.</text>
</comment>
<gene>
    <name evidence="10" type="ORF">OSB1V03_LOCUS5624</name>
</gene>
<feature type="transmembrane region" description="Helical" evidence="8">
    <location>
        <begin position="250"/>
        <end position="272"/>
    </location>
</feature>
<evidence type="ECO:0000313" key="10">
    <source>
        <dbReference type="EMBL" id="CAD7625188.1"/>
    </source>
</evidence>
<keyword evidence="4 7" id="KW-0812">Transmembrane</keyword>
<sequence>MNLSSLVVKSGDNTSIITLGTQPAQTTFSFVQDIVILILYGFVTVLGLFGNSIVCYVVLRKKIVTTTYVLIGNLAVSDILGSISIPGQWLFCSYHMLEEYGDRMCGLTKTSQMLSYYISTFTMTVIAFDRFRIVYYPMAERMKPWIPIVCIWLLATICVLPTMVSMRIMTYFSPNHLIHCRIAFPSTYFSKGAVTDQQSREFCRSKRRTIQMLTIALLAFAIAWLPVHLIHMIDFYITPLLPNDCNFSPYYLFVYWLAVSSVCFNPFIYCYLNNDFRSAAKSVLMCRFGRREVAGSRVLLQSKSSRQNSNTSSSIFYVNVNEWMGTGGNSMQCRSKLKQSSQVSALLSGFALVAMVEMDVETEGENKIPFSLLLLFIIVTTLLVSVHMLALMISTCILPHIDAVSAIHNGQSSLHNDSPHHKMRHFTSIAWFFSTVIGIFLFLLELTIIVWVKFWFIYGGWVAIISTIVLMPVIGAFIYFAYHFYHQLVAYKVERTEFVLQELEELAQHLQDSQIKSTIDFV</sequence>
<keyword evidence="7" id="KW-0675">Receptor</keyword>
<evidence type="ECO:0000259" key="9">
    <source>
        <dbReference type="PROSITE" id="PS50262"/>
    </source>
</evidence>
<keyword evidence="11" id="KW-1185">Reference proteome</keyword>
<proteinExistence type="inferred from homology"/>
<feature type="transmembrane region" description="Helical" evidence="8">
    <location>
        <begin position="114"/>
        <end position="133"/>
    </location>
</feature>
<evidence type="ECO:0000256" key="3">
    <source>
        <dbReference type="ARBA" id="ARBA00010663"/>
    </source>
</evidence>
<evidence type="ECO:0000256" key="8">
    <source>
        <dbReference type="SAM" id="Phobius"/>
    </source>
</evidence>
<dbReference type="GO" id="GO:0002115">
    <property type="term" value="P:store-operated calcium entry"/>
    <property type="evidence" value="ECO:0007669"/>
    <property type="project" value="TreeGrafter"/>
</dbReference>
<dbReference type="Pfam" id="PF07856">
    <property type="entry name" value="Orai-1"/>
    <property type="match status" value="1"/>
</dbReference>
<evidence type="ECO:0000256" key="7">
    <source>
        <dbReference type="RuleBase" id="RU000688"/>
    </source>
</evidence>
<feature type="transmembrane region" description="Helical" evidence="8">
    <location>
        <begin position="34"/>
        <end position="59"/>
    </location>
</feature>
<protein>
    <recommendedName>
        <fullName evidence="9">G-protein coupled receptors family 1 profile domain-containing protein</fullName>
    </recommendedName>
</protein>
<dbReference type="Pfam" id="PF00001">
    <property type="entry name" value="7tm_1"/>
    <property type="match status" value="2"/>
</dbReference>
<reference evidence="10" key="1">
    <citation type="submission" date="2020-11" db="EMBL/GenBank/DDBJ databases">
        <authorList>
            <person name="Tran Van P."/>
        </authorList>
    </citation>
    <scope>NUCLEOTIDE SEQUENCE</scope>
</reference>
<dbReference type="InterPro" id="IPR000276">
    <property type="entry name" value="GPCR_Rhodpsn"/>
</dbReference>
<feature type="transmembrane region" description="Helical" evidence="8">
    <location>
        <begin position="368"/>
        <end position="391"/>
    </location>
</feature>
<evidence type="ECO:0000313" key="11">
    <source>
        <dbReference type="Proteomes" id="UP000759131"/>
    </source>
</evidence>
<dbReference type="InterPro" id="IPR038350">
    <property type="entry name" value="Orai_sf"/>
</dbReference>
<keyword evidence="6 8" id="KW-0472">Membrane</keyword>
<dbReference type="OrthoDB" id="5987909at2759"/>
<evidence type="ECO:0000256" key="5">
    <source>
        <dbReference type="ARBA" id="ARBA00022989"/>
    </source>
</evidence>
<dbReference type="PANTHER" id="PTHR31501:SF7">
    <property type="entry name" value="CALCIUM RELEASE-ACTIVATED CALCIUM CHANNEL PROTEIN 1"/>
    <property type="match status" value="1"/>
</dbReference>
<feature type="transmembrane region" description="Helical" evidence="8">
    <location>
        <begin position="210"/>
        <end position="230"/>
    </location>
</feature>
<dbReference type="Gene3D" id="1.20.1070.10">
    <property type="entry name" value="Rhodopsin 7-helix transmembrane proteins"/>
    <property type="match status" value="2"/>
</dbReference>
<feature type="transmembrane region" description="Helical" evidence="8">
    <location>
        <begin position="458"/>
        <end position="482"/>
    </location>
</feature>
<feature type="domain" description="G-protein coupled receptors family 1 profile" evidence="9">
    <location>
        <begin position="50"/>
        <end position="269"/>
    </location>
</feature>
<evidence type="ECO:0000256" key="1">
    <source>
        <dbReference type="ARBA" id="ARBA00004141"/>
    </source>
</evidence>
<feature type="transmembrane region" description="Helical" evidence="8">
    <location>
        <begin position="429"/>
        <end position="452"/>
    </location>
</feature>